<proteinExistence type="predicted"/>
<gene>
    <name evidence="1" type="ORF">GCM10022232_75450</name>
</gene>
<sequence>MTDGRDDGEFAMVGEVRTGLLMNRLALPSDQVAELLDLVAGERVRARERPVPWAVSADQLHGVDCPLITRSGARPRAIGTLAARVRVVGGRVVQGSTRSVVAPGGDRRQRWSHYMARPGVVELGGRGDPADAAARFLTGRAPESLDPGAVSEALLRRIRASPLLDRRSPFRPRRTRLRWSAVVGGERLRGAFTLVDAELRTVRLRVPEAAGVTREQLTALCEDLALHDWLLTTVARVVERRASDADPAAQDDLLAVVGQLLHLWLPSADVPPGLGGMWEGIEVNPGFTRQWELCVNRLRDELTLRALRGGTVPQ</sequence>
<protein>
    <submittedName>
        <fullName evidence="1">SCO2521 family protein</fullName>
    </submittedName>
</protein>
<evidence type="ECO:0000313" key="1">
    <source>
        <dbReference type="EMBL" id="GAA4020006.1"/>
    </source>
</evidence>
<dbReference type="NCBIfam" id="NF040565">
    <property type="entry name" value="SCO2521_fam"/>
    <property type="match status" value="1"/>
</dbReference>
<name>A0ABP7T2Q0_9ACTN</name>
<keyword evidence="2" id="KW-1185">Reference proteome</keyword>
<dbReference type="RefSeq" id="WP_345569577.1">
    <property type="nucleotide sequence ID" value="NZ_BAAAZX010000029.1"/>
</dbReference>
<comment type="caution">
    <text evidence="1">The sequence shown here is derived from an EMBL/GenBank/DDBJ whole genome shotgun (WGS) entry which is preliminary data.</text>
</comment>
<reference evidence="2" key="1">
    <citation type="journal article" date="2019" name="Int. J. Syst. Evol. Microbiol.">
        <title>The Global Catalogue of Microorganisms (GCM) 10K type strain sequencing project: providing services to taxonomists for standard genome sequencing and annotation.</title>
        <authorList>
            <consortium name="The Broad Institute Genomics Platform"/>
            <consortium name="The Broad Institute Genome Sequencing Center for Infectious Disease"/>
            <person name="Wu L."/>
            <person name="Ma J."/>
        </authorList>
    </citation>
    <scope>NUCLEOTIDE SEQUENCE [LARGE SCALE GENOMIC DNA]</scope>
    <source>
        <strain evidence="2">JCM 16924</strain>
    </source>
</reference>
<dbReference type="Proteomes" id="UP001500456">
    <property type="component" value="Unassembled WGS sequence"/>
</dbReference>
<dbReference type="InterPro" id="IPR049749">
    <property type="entry name" value="SCO2521-like"/>
</dbReference>
<organism evidence="1 2">
    <name type="scientific">Streptomyces plumbiresistens</name>
    <dbReference type="NCBI Taxonomy" id="511811"/>
    <lineage>
        <taxon>Bacteria</taxon>
        <taxon>Bacillati</taxon>
        <taxon>Actinomycetota</taxon>
        <taxon>Actinomycetes</taxon>
        <taxon>Kitasatosporales</taxon>
        <taxon>Streptomycetaceae</taxon>
        <taxon>Streptomyces</taxon>
    </lineage>
</organism>
<accession>A0ABP7T2Q0</accession>
<dbReference type="EMBL" id="BAAAZX010000029">
    <property type="protein sequence ID" value="GAA4020006.1"/>
    <property type="molecule type" value="Genomic_DNA"/>
</dbReference>
<evidence type="ECO:0000313" key="2">
    <source>
        <dbReference type="Proteomes" id="UP001500456"/>
    </source>
</evidence>